<dbReference type="AlphaFoldDB" id="A0A5J6SLW1"/>
<evidence type="ECO:0000313" key="4">
    <source>
        <dbReference type="EMBL" id="QFF97734.1"/>
    </source>
</evidence>
<dbReference type="SUPFAM" id="SSF55874">
    <property type="entry name" value="ATPase domain of HSP90 chaperone/DNA topoisomerase II/histidine kinase"/>
    <property type="match status" value="1"/>
</dbReference>
<dbReference type="Proteomes" id="UP000325517">
    <property type="component" value="Chromosome"/>
</dbReference>
<keyword evidence="2" id="KW-1133">Transmembrane helix</keyword>
<evidence type="ECO:0000313" key="5">
    <source>
        <dbReference type="Proteomes" id="UP000325517"/>
    </source>
</evidence>
<dbReference type="GO" id="GO:0000155">
    <property type="term" value="F:phosphorelay sensor kinase activity"/>
    <property type="evidence" value="ECO:0007669"/>
    <property type="project" value="InterPro"/>
</dbReference>
<dbReference type="InterPro" id="IPR010559">
    <property type="entry name" value="Sig_transdc_His_kin_internal"/>
</dbReference>
<keyword evidence="2" id="KW-0472">Membrane</keyword>
<dbReference type="Gene3D" id="3.30.565.10">
    <property type="entry name" value="Histidine kinase-like ATPase, C-terminal domain"/>
    <property type="match status" value="1"/>
</dbReference>
<dbReference type="EMBL" id="CP031223">
    <property type="protein sequence ID" value="QFF97734.1"/>
    <property type="molecule type" value="Genomic_DNA"/>
</dbReference>
<dbReference type="PANTHER" id="PTHR34220">
    <property type="entry name" value="SENSOR HISTIDINE KINASE YPDA"/>
    <property type="match status" value="1"/>
</dbReference>
<dbReference type="OrthoDB" id="9776552at2"/>
<protein>
    <submittedName>
        <fullName evidence="4">Histidine kinase</fullName>
    </submittedName>
</protein>
<dbReference type="RefSeq" id="WP_151698679.1">
    <property type="nucleotide sequence ID" value="NZ_CP031223.1"/>
</dbReference>
<dbReference type="InterPro" id="IPR050640">
    <property type="entry name" value="Bact_2-comp_sensor_kinase"/>
</dbReference>
<keyword evidence="4" id="KW-0808">Transferase</keyword>
<proteinExistence type="predicted"/>
<sequence>MMPLESFSLYVLICVLAPLVGAFTLSFVMIFERQIDNLQKEASKLALEKELQHANYDQLNQQIQPHFFFNTLNTMLSLARLDRKEELIKGLEVMAKFFKFKYVTHASLIKVEDEIAYVNNYLDIQILRFAERLEVTKNVEAFCENALLPPFMIQTIVENAFKHGFEKNMGPARLKINVYNSDGFMYIEVWNSYFIEPINEKKEYSPQEEGYGIRNIQKRLDLLFPEQVHYLNMRYIGDETLVEVKFPLTK</sequence>
<dbReference type="InterPro" id="IPR036890">
    <property type="entry name" value="HATPase_C_sf"/>
</dbReference>
<name>A0A5J6SLW1_9BACI</name>
<dbReference type="GO" id="GO:0016020">
    <property type="term" value="C:membrane"/>
    <property type="evidence" value="ECO:0007669"/>
    <property type="project" value="InterPro"/>
</dbReference>
<keyword evidence="5" id="KW-1185">Reference proteome</keyword>
<evidence type="ECO:0000256" key="1">
    <source>
        <dbReference type="SAM" id="Coils"/>
    </source>
</evidence>
<dbReference type="PANTHER" id="PTHR34220:SF7">
    <property type="entry name" value="SENSOR HISTIDINE KINASE YPDA"/>
    <property type="match status" value="1"/>
</dbReference>
<evidence type="ECO:0000256" key="2">
    <source>
        <dbReference type="SAM" id="Phobius"/>
    </source>
</evidence>
<gene>
    <name evidence="4" type="ORF">PB01_02310</name>
</gene>
<dbReference type="KEGG" id="psyo:PB01_02310"/>
<keyword evidence="4" id="KW-0418">Kinase</keyword>
<dbReference type="Pfam" id="PF06580">
    <property type="entry name" value="His_kinase"/>
    <property type="match status" value="1"/>
</dbReference>
<feature type="domain" description="Signal transduction histidine kinase internal region" evidence="3">
    <location>
        <begin position="55"/>
        <end position="133"/>
    </location>
</feature>
<evidence type="ECO:0000259" key="3">
    <source>
        <dbReference type="Pfam" id="PF06580"/>
    </source>
</evidence>
<feature type="transmembrane region" description="Helical" evidence="2">
    <location>
        <begin position="6"/>
        <end position="31"/>
    </location>
</feature>
<keyword evidence="2" id="KW-0812">Transmembrane</keyword>
<accession>A0A5J6SLW1</accession>
<keyword evidence="1" id="KW-0175">Coiled coil</keyword>
<feature type="coiled-coil region" evidence="1">
    <location>
        <begin position="28"/>
        <end position="55"/>
    </location>
</feature>
<reference evidence="4 5" key="1">
    <citation type="submission" date="2018-07" db="EMBL/GenBank/DDBJ databases">
        <title>Complete genome sequence of Psychrobacillus sp. PB01, isolated from iceberg, and comparative genome analysis of Psychrobacillus strains.</title>
        <authorList>
            <person name="Lee P.C."/>
        </authorList>
    </citation>
    <scope>NUCLEOTIDE SEQUENCE [LARGE SCALE GENOMIC DNA]</scope>
    <source>
        <strain evidence="4 5">PB01</strain>
    </source>
</reference>
<organism evidence="4 5">
    <name type="scientific">Psychrobacillus glaciei</name>
    <dbReference type="NCBI Taxonomy" id="2283160"/>
    <lineage>
        <taxon>Bacteria</taxon>
        <taxon>Bacillati</taxon>
        <taxon>Bacillota</taxon>
        <taxon>Bacilli</taxon>
        <taxon>Bacillales</taxon>
        <taxon>Bacillaceae</taxon>
        <taxon>Psychrobacillus</taxon>
    </lineage>
</organism>